<dbReference type="GeneID" id="54292865"/>
<keyword evidence="1" id="KW-0472">Membrane</keyword>
<dbReference type="Proteomes" id="UP000799438">
    <property type="component" value="Unassembled WGS sequence"/>
</dbReference>
<keyword evidence="3" id="KW-1185">Reference proteome</keyword>
<organism evidence="2 3">
    <name type="scientific">Aplosporella prunicola CBS 121167</name>
    <dbReference type="NCBI Taxonomy" id="1176127"/>
    <lineage>
        <taxon>Eukaryota</taxon>
        <taxon>Fungi</taxon>
        <taxon>Dikarya</taxon>
        <taxon>Ascomycota</taxon>
        <taxon>Pezizomycotina</taxon>
        <taxon>Dothideomycetes</taxon>
        <taxon>Dothideomycetes incertae sedis</taxon>
        <taxon>Botryosphaeriales</taxon>
        <taxon>Aplosporellaceae</taxon>
        <taxon>Aplosporella</taxon>
    </lineage>
</organism>
<reference evidence="2" key="1">
    <citation type="journal article" date="2020" name="Stud. Mycol.">
        <title>101 Dothideomycetes genomes: a test case for predicting lifestyles and emergence of pathogens.</title>
        <authorList>
            <person name="Haridas S."/>
            <person name="Albert R."/>
            <person name="Binder M."/>
            <person name="Bloem J."/>
            <person name="Labutti K."/>
            <person name="Salamov A."/>
            <person name="Andreopoulos B."/>
            <person name="Baker S."/>
            <person name="Barry K."/>
            <person name="Bills G."/>
            <person name="Bluhm B."/>
            <person name="Cannon C."/>
            <person name="Castanera R."/>
            <person name="Culley D."/>
            <person name="Daum C."/>
            <person name="Ezra D."/>
            <person name="Gonzalez J."/>
            <person name="Henrissat B."/>
            <person name="Kuo A."/>
            <person name="Liang C."/>
            <person name="Lipzen A."/>
            <person name="Lutzoni F."/>
            <person name="Magnuson J."/>
            <person name="Mondo S."/>
            <person name="Nolan M."/>
            <person name="Ohm R."/>
            <person name="Pangilinan J."/>
            <person name="Park H.-J."/>
            <person name="Ramirez L."/>
            <person name="Alfaro M."/>
            <person name="Sun H."/>
            <person name="Tritt A."/>
            <person name="Yoshinaga Y."/>
            <person name="Zwiers L.-H."/>
            <person name="Turgeon B."/>
            <person name="Goodwin S."/>
            <person name="Spatafora J."/>
            <person name="Crous P."/>
            <person name="Grigoriev I."/>
        </authorList>
    </citation>
    <scope>NUCLEOTIDE SEQUENCE</scope>
    <source>
        <strain evidence="2">CBS 121167</strain>
    </source>
</reference>
<gene>
    <name evidence="2" type="ORF">K452DRAFT_138383</name>
</gene>
<name>A0A6A6B0Q1_9PEZI</name>
<keyword evidence="1" id="KW-0812">Transmembrane</keyword>
<dbReference type="RefSeq" id="XP_033392019.1">
    <property type="nucleotide sequence ID" value="XM_033535371.1"/>
</dbReference>
<feature type="transmembrane region" description="Helical" evidence="1">
    <location>
        <begin position="52"/>
        <end position="73"/>
    </location>
</feature>
<keyword evidence="1" id="KW-1133">Transmembrane helix</keyword>
<sequence length="75" mass="8374">MINGGLSVHLSYPASDTPVPSRIFIFHLATPKKKRPCPYFHNSYLLQVATSYWSLTVLLLLCPALPILPFYSLGP</sequence>
<proteinExistence type="predicted"/>
<accession>A0A6A6B0Q1</accession>
<protein>
    <submittedName>
        <fullName evidence="2">Uncharacterized protein</fullName>
    </submittedName>
</protein>
<evidence type="ECO:0000313" key="3">
    <source>
        <dbReference type="Proteomes" id="UP000799438"/>
    </source>
</evidence>
<evidence type="ECO:0000256" key="1">
    <source>
        <dbReference type="SAM" id="Phobius"/>
    </source>
</evidence>
<dbReference type="EMBL" id="ML995525">
    <property type="protein sequence ID" value="KAF2136301.1"/>
    <property type="molecule type" value="Genomic_DNA"/>
</dbReference>
<dbReference type="AlphaFoldDB" id="A0A6A6B0Q1"/>
<evidence type="ECO:0000313" key="2">
    <source>
        <dbReference type="EMBL" id="KAF2136301.1"/>
    </source>
</evidence>